<dbReference type="InterPro" id="IPR013097">
    <property type="entry name" value="Dabb"/>
</dbReference>
<accession>A0A1E3A1Q2</accession>
<dbReference type="InterPro" id="IPR011008">
    <property type="entry name" value="Dimeric_a/b-barrel"/>
</dbReference>
<dbReference type="EMBL" id="MCGI01000009">
    <property type="protein sequence ID" value="ODM02660.1"/>
    <property type="molecule type" value="Genomic_DNA"/>
</dbReference>
<comment type="caution">
    <text evidence="2">The sequence shown here is derived from an EMBL/GenBank/DDBJ whole genome shotgun (WGS) entry which is preliminary data.</text>
</comment>
<dbReference type="PANTHER" id="PTHR37832:SF1">
    <property type="entry name" value="STRESS-RESPONSE A_B BARREL DOMAIN-CONTAINING PROTEIN"/>
    <property type="match status" value="1"/>
</dbReference>
<dbReference type="AlphaFoldDB" id="A0A1E3A1Q2"/>
<dbReference type="GeneID" id="93304195"/>
<evidence type="ECO:0000313" key="2">
    <source>
        <dbReference type="EMBL" id="ODM02660.1"/>
    </source>
</evidence>
<dbReference type="RefSeq" id="WP_044969076.1">
    <property type="nucleotide sequence ID" value="NZ_DBFYTC010000066.1"/>
</dbReference>
<proteinExistence type="predicted"/>
<dbReference type="Gene3D" id="3.30.70.100">
    <property type="match status" value="1"/>
</dbReference>
<dbReference type="Pfam" id="PF07876">
    <property type="entry name" value="Dabb"/>
    <property type="match status" value="1"/>
</dbReference>
<dbReference type="SMART" id="SM00886">
    <property type="entry name" value="Dabb"/>
    <property type="match status" value="1"/>
</dbReference>
<reference evidence="2 3" key="1">
    <citation type="submission" date="2016-07" db="EMBL/GenBank/DDBJ databases">
        <title>Characterization of isolates of Eisenbergiella tayi derived from blood cultures, using whole genome sequencing.</title>
        <authorList>
            <person name="Burdz T."/>
            <person name="Wiebe D."/>
            <person name="Huynh C."/>
            <person name="Bernard K."/>
        </authorList>
    </citation>
    <scope>NUCLEOTIDE SEQUENCE [LARGE SCALE GENOMIC DNA]</scope>
    <source>
        <strain evidence="2 3">NML 120489</strain>
    </source>
</reference>
<feature type="domain" description="Stress-response A/B barrel" evidence="1">
    <location>
        <begin position="2"/>
        <end position="97"/>
    </location>
</feature>
<sequence>MVNHIVLWNFNETLTEEQKAEAGRRIKESLEAIKEKAQGVISLEVRVNELTSSNKDIALLSSFESVEALNAYQIHPDHVKAGAYIKEVTCNRACFDYESL</sequence>
<dbReference type="SUPFAM" id="SSF54909">
    <property type="entry name" value="Dimeric alpha+beta barrel"/>
    <property type="match status" value="1"/>
</dbReference>
<organism evidence="2 3">
    <name type="scientific">Eisenbergiella tayi</name>
    <dbReference type="NCBI Taxonomy" id="1432052"/>
    <lineage>
        <taxon>Bacteria</taxon>
        <taxon>Bacillati</taxon>
        <taxon>Bacillota</taxon>
        <taxon>Clostridia</taxon>
        <taxon>Lachnospirales</taxon>
        <taxon>Lachnospiraceae</taxon>
        <taxon>Eisenbergiella</taxon>
    </lineage>
</organism>
<name>A0A1E3A1Q2_9FIRM</name>
<protein>
    <submittedName>
        <fullName evidence="2">Stress responsive A/B Barrel Domain protein</fullName>
    </submittedName>
</protein>
<dbReference type="PANTHER" id="PTHR37832">
    <property type="entry name" value="BLL2683 PROTEIN"/>
    <property type="match status" value="1"/>
</dbReference>
<gene>
    <name evidence="2" type="ORF">BEH84_06215</name>
</gene>
<evidence type="ECO:0000259" key="1">
    <source>
        <dbReference type="PROSITE" id="PS51502"/>
    </source>
</evidence>
<evidence type="ECO:0000313" key="3">
    <source>
        <dbReference type="Proteomes" id="UP000095003"/>
    </source>
</evidence>
<dbReference type="Proteomes" id="UP000095003">
    <property type="component" value="Unassembled WGS sequence"/>
</dbReference>
<dbReference type="PROSITE" id="PS51502">
    <property type="entry name" value="S_R_A_B_BARREL"/>
    <property type="match status" value="1"/>
</dbReference>